<dbReference type="Proteomes" id="UP001627154">
    <property type="component" value="Unassembled WGS sequence"/>
</dbReference>
<gene>
    <name evidence="2" type="ORF">TKK_019757</name>
</gene>
<evidence type="ECO:0000313" key="2">
    <source>
        <dbReference type="EMBL" id="KAL3384674.1"/>
    </source>
</evidence>
<protein>
    <submittedName>
        <fullName evidence="2">Uncharacterized protein</fullName>
    </submittedName>
</protein>
<proteinExistence type="predicted"/>
<dbReference type="AlphaFoldDB" id="A0ABD2VVE3"/>
<evidence type="ECO:0000256" key="1">
    <source>
        <dbReference type="SAM" id="MobiDB-lite"/>
    </source>
</evidence>
<evidence type="ECO:0000313" key="3">
    <source>
        <dbReference type="Proteomes" id="UP001627154"/>
    </source>
</evidence>
<comment type="caution">
    <text evidence="2">The sequence shown here is derived from an EMBL/GenBank/DDBJ whole genome shotgun (WGS) entry which is preliminary data.</text>
</comment>
<reference evidence="2 3" key="1">
    <citation type="journal article" date="2024" name="bioRxiv">
        <title>A reference genome for Trichogramma kaykai: A tiny desert-dwelling parasitoid wasp with competing sex-ratio distorters.</title>
        <authorList>
            <person name="Culotta J."/>
            <person name="Lindsey A.R."/>
        </authorList>
    </citation>
    <scope>NUCLEOTIDE SEQUENCE [LARGE SCALE GENOMIC DNA]</scope>
    <source>
        <strain evidence="2 3">KSX58</strain>
    </source>
</reference>
<keyword evidence="3" id="KW-1185">Reference proteome</keyword>
<organism evidence="2 3">
    <name type="scientific">Trichogramma kaykai</name>
    <dbReference type="NCBI Taxonomy" id="54128"/>
    <lineage>
        <taxon>Eukaryota</taxon>
        <taxon>Metazoa</taxon>
        <taxon>Ecdysozoa</taxon>
        <taxon>Arthropoda</taxon>
        <taxon>Hexapoda</taxon>
        <taxon>Insecta</taxon>
        <taxon>Pterygota</taxon>
        <taxon>Neoptera</taxon>
        <taxon>Endopterygota</taxon>
        <taxon>Hymenoptera</taxon>
        <taxon>Apocrita</taxon>
        <taxon>Proctotrupomorpha</taxon>
        <taxon>Chalcidoidea</taxon>
        <taxon>Trichogrammatidae</taxon>
        <taxon>Trichogramma</taxon>
    </lineage>
</organism>
<accession>A0ABD2VVE3</accession>
<dbReference type="EMBL" id="JBJJXI010000170">
    <property type="protein sequence ID" value="KAL3384674.1"/>
    <property type="molecule type" value="Genomic_DNA"/>
</dbReference>
<sequence>MCASQLDGEAGARGSREGSSRSASVPCNDTGASETEAARLGGGGTMALAGDSSLLHSGAAVVGRYSGPLAPLRSRGAENICQVFGCRHDLLTNVQLLVTDPNDSVKVSLKKTSDRVRVSQRRIYFSLIIGVSFKCTCSRVCFK</sequence>
<name>A0ABD2VVE3_9HYME</name>
<feature type="region of interest" description="Disordered" evidence="1">
    <location>
        <begin position="1"/>
        <end position="38"/>
    </location>
</feature>